<dbReference type="AlphaFoldDB" id="A0A7M5V3G7"/>
<evidence type="ECO:0000256" key="3">
    <source>
        <dbReference type="PROSITE-ProRule" id="PRU00023"/>
    </source>
</evidence>
<dbReference type="GO" id="GO:0031436">
    <property type="term" value="C:BRCA1-BARD1 complex"/>
    <property type="evidence" value="ECO:0007669"/>
    <property type="project" value="TreeGrafter"/>
</dbReference>
<dbReference type="OrthoDB" id="5989079at2759"/>
<keyword evidence="4" id="KW-0175">Coiled coil</keyword>
<dbReference type="GO" id="GO:0004842">
    <property type="term" value="F:ubiquitin-protein transferase activity"/>
    <property type="evidence" value="ECO:0007669"/>
    <property type="project" value="TreeGrafter"/>
</dbReference>
<proteinExistence type="predicted"/>
<keyword evidence="1" id="KW-0677">Repeat</keyword>
<keyword evidence="6" id="KW-1185">Reference proteome</keyword>
<dbReference type="PROSITE" id="PS50297">
    <property type="entry name" value="ANK_REP_REGION"/>
    <property type="match status" value="3"/>
</dbReference>
<dbReference type="PANTHER" id="PTHR24171">
    <property type="entry name" value="ANKYRIN REPEAT DOMAIN-CONTAINING PROTEIN 39-RELATED"/>
    <property type="match status" value="1"/>
</dbReference>
<organism evidence="5 6">
    <name type="scientific">Clytia hemisphaerica</name>
    <dbReference type="NCBI Taxonomy" id="252671"/>
    <lineage>
        <taxon>Eukaryota</taxon>
        <taxon>Metazoa</taxon>
        <taxon>Cnidaria</taxon>
        <taxon>Hydrozoa</taxon>
        <taxon>Hydroidolina</taxon>
        <taxon>Leptothecata</taxon>
        <taxon>Obeliida</taxon>
        <taxon>Clytiidae</taxon>
        <taxon>Clytia</taxon>
    </lineage>
</organism>
<dbReference type="SUPFAM" id="SSF48403">
    <property type="entry name" value="Ankyrin repeat"/>
    <property type="match status" value="1"/>
</dbReference>
<dbReference type="Pfam" id="PF12796">
    <property type="entry name" value="Ank_2"/>
    <property type="match status" value="2"/>
</dbReference>
<evidence type="ECO:0000256" key="2">
    <source>
        <dbReference type="ARBA" id="ARBA00023043"/>
    </source>
</evidence>
<protein>
    <submittedName>
        <fullName evidence="5">Uncharacterized protein</fullName>
    </submittedName>
</protein>
<feature type="repeat" description="ANK" evidence="3">
    <location>
        <begin position="88"/>
        <end position="120"/>
    </location>
</feature>
<evidence type="ECO:0000313" key="5">
    <source>
        <dbReference type="EnsemblMetazoa" id="CLYHEMP006935.1"/>
    </source>
</evidence>
<evidence type="ECO:0000313" key="6">
    <source>
        <dbReference type="Proteomes" id="UP000594262"/>
    </source>
</evidence>
<name>A0A7M5V3G7_9CNID</name>
<dbReference type="InterPro" id="IPR002110">
    <property type="entry name" value="Ankyrin_rpt"/>
</dbReference>
<evidence type="ECO:0000256" key="4">
    <source>
        <dbReference type="SAM" id="Coils"/>
    </source>
</evidence>
<keyword evidence="2 3" id="KW-0040">ANK repeat</keyword>
<dbReference type="GO" id="GO:0085020">
    <property type="term" value="P:protein K6-linked ubiquitination"/>
    <property type="evidence" value="ECO:0007669"/>
    <property type="project" value="TreeGrafter"/>
</dbReference>
<dbReference type="InterPro" id="IPR036770">
    <property type="entry name" value="Ankyrin_rpt-contain_sf"/>
</dbReference>
<reference evidence="5" key="1">
    <citation type="submission" date="2021-01" db="UniProtKB">
        <authorList>
            <consortium name="EnsemblMetazoa"/>
        </authorList>
    </citation>
    <scope>IDENTIFICATION</scope>
</reference>
<dbReference type="GO" id="GO:0070531">
    <property type="term" value="C:BRCA1-A complex"/>
    <property type="evidence" value="ECO:0007669"/>
    <property type="project" value="TreeGrafter"/>
</dbReference>
<dbReference type="SMART" id="SM00248">
    <property type="entry name" value="ANK"/>
    <property type="match status" value="4"/>
</dbReference>
<dbReference type="Proteomes" id="UP000594262">
    <property type="component" value="Unplaced"/>
</dbReference>
<accession>A0A7M5V3G7</accession>
<dbReference type="PROSITE" id="PS50088">
    <property type="entry name" value="ANK_REPEAT"/>
    <property type="match status" value="3"/>
</dbReference>
<dbReference type="PANTHER" id="PTHR24171:SF8">
    <property type="entry name" value="BRCA1-ASSOCIATED RING DOMAIN PROTEIN 1"/>
    <property type="match status" value="1"/>
</dbReference>
<dbReference type="Gene3D" id="1.25.40.20">
    <property type="entry name" value="Ankyrin repeat-containing domain"/>
    <property type="match status" value="2"/>
</dbReference>
<feature type="repeat" description="ANK" evidence="3">
    <location>
        <begin position="119"/>
        <end position="151"/>
    </location>
</feature>
<evidence type="ECO:0000256" key="1">
    <source>
        <dbReference type="ARBA" id="ARBA00022737"/>
    </source>
</evidence>
<feature type="repeat" description="ANK" evidence="3">
    <location>
        <begin position="152"/>
        <end position="184"/>
    </location>
</feature>
<feature type="coiled-coil region" evidence="4">
    <location>
        <begin position="247"/>
        <end position="323"/>
    </location>
</feature>
<dbReference type="EnsemblMetazoa" id="CLYHEMT006935.1">
    <property type="protein sequence ID" value="CLYHEMP006935.1"/>
    <property type="gene ID" value="CLYHEMG006935"/>
</dbReference>
<sequence length="351" mass="39454">MVQTKQASRLKGADRRRYIVTLEAIDANDIPSFKSNFSRLKDFNKQIELSNYGEPTTILCRAALSGRKEICEIILQAPGINIHQTDGKGATPLQLAMDFKQLQTAEFLIEKGANPIFDDKRTALHLAAEIGNTGIINAALTKGISPDITDKDGNTVLHIAVMNGEVHVVQMLLGFGADSKIQNEVGVRPLEILNMSNTIKPEKATALRNLLDTERRRSRISSHLGDIQEEASKEALLDDPEEDEVFVSKEEKKLGQLKEKVEKIDEKITIYQEEATSLQEEIERQKQQVFKLAKRHREVMKKLKDKRAEKNKVQKKINKLEGKGGSSSWTRFIPFAGSFTSRLRLALPCCY</sequence>